<evidence type="ECO:0000256" key="1">
    <source>
        <dbReference type="SAM" id="MobiDB-lite"/>
    </source>
</evidence>
<feature type="compositionally biased region" description="Basic residues" evidence="1">
    <location>
        <begin position="113"/>
        <end position="123"/>
    </location>
</feature>
<accession>A0ABM9DRI3</accession>
<feature type="region of interest" description="Disordered" evidence="1">
    <location>
        <begin position="95"/>
        <end position="144"/>
    </location>
</feature>
<evidence type="ECO:0000313" key="3">
    <source>
        <dbReference type="Proteomes" id="UP001152604"/>
    </source>
</evidence>
<protein>
    <submittedName>
        <fullName evidence="2">Uncharacterized protein</fullName>
    </submittedName>
</protein>
<feature type="compositionally biased region" description="Polar residues" evidence="1">
    <location>
        <begin position="95"/>
        <end position="110"/>
    </location>
</feature>
<evidence type="ECO:0000313" key="2">
    <source>
        <dbReference type="EMBL" id="CAH2399287.1"/>
    </source>
</evidence>
<reference evidence="2" key="1">
    <citation type="submission" date="2022-03" db="EMBL/GenBank/DDBJ databases">
        <authorList>
            <person name="Brunel B."/>
        </authorList>
    </citation>
    <scope>NUCLEOTIDE SEQUENCE</scope>
    <source>
        <strain evidence="2">STM4922sample</strain>
    </source>
</reference>
<keyword evidence="3" id="KW-1185">Reference proteome</keyword>
<dbReference type="EMBL" id="CAKXZS010000014">
    <property type="protein sequence ID" value="CAH2399287.1"/>
    <property type="molecule type" value="Genomic_DNA"/>
</dbReference>
<comment type="caution">
    <text evidence="2">The sequence shown here is derived from an EMBL/GenBank/DDBJ whole genome shotgun (WGS) entry which is preliminary data.</text>
</comment>
<proteinExistence type="predicted"/>
<dbReference type="Proteomes" id="UP001152604">
    <property type="component" value="Unassembled WGS sequence"/>
</dbReference>
<feature type="region of interest" description="Disordered" evidence="1">
    <location>
        <begin position="1"/>
        <end position="21"/>
    </location>
</feature>
<name>A0ABM9DRI3_9HYPH</name>
<sequence>MREPFLSGPHQHGMDATKAVPTGRAPLTAILDPEKEMLKMTNISNVKRLSLAAAIVVSAFQCRTRPSPTGRIRAAAARFARTRVTAWCCSSTARVPTLTPPTRTAPSTSNAARPRKSARRTRSSSRADRPVVNENGGRPRRHFLVSTCRSRSRSRRFLLAAEEQARDEPDHNQTDSGRCRGMIAGCLLYHPAMPPDRRQSVTEALGEVRVIVRRSVTPVLVISAAALGNGFPQRRQFPGEGRDLFFKIDVGEGRK</sequence>
<gene>
    <name evidence="2" type="ORF">MES4922_210190</name>
</gene>
<organism evidence="2 3">
    <name type="scientific">Mesorhizobium ventifaucium</name>
    <dbReference type="NCBI Taxonomy" id="666020"/>
    <lineage>
        <taxon>Bacteria</taxon>
        <taxon>Pseudomonadati</taxon>
        <taxon>Pseudomonadota</taxon>
        <taxon>Alphaproteobacteria</taxon>
        <taxon>Hyphomicrobiales</taxon>
        <taxon>Phyllobacteriaceae</taxon>
        <taxon>Mesorhizobium</taxon>
    </lineage>
</organism>